<protein>
    <recommendedName>
        <fullName evidence="3">Helix-turn-helix domain-containing protein</fullName>
    </recommendedName>
</protein>
<organism evidence="1 2">
    <name type="scientific">Nitratidesulfovibrio vulgaris (strain DP4)</name>
    <name type="common">Desulfovibrio vulgaris</name>
    <dbReference type="NCBI Taxonomy" id="391774"/>
    <lineage>
        <taxon>Bacteria</taxon>
        <taxon>Pseudomonadati</taxon>
        <taxon>Thermodesulfobacteriota</taxon>
        <taxon>Desulfovibrionia</taxon>
        <taxon>Desulfovibrionales</taxon>
        <taxon>Desulfovibrionaceae</taxon>
        <taxon>Nitratidesulfovibrio</taxon>
    </lineage>
</organism>
<dbReference type="EMBL" id="CP000527">
    <property type="protein sequence ID" value="ABM27112.1"/>
    <property type="molecule type" value="Genomic_DNA"/>
</dbReference>
<dbReference type="RefSeq" id="WP_011791383.1">
    <property type="nucleotide sequence ID" value="NC_008751.1"/>
</dbReference>
<dbReference type="KEGG" id="dvl:Dvul_0088"/>
<dbReference type="HOGENOM" id="CLU_2552809_0_0_7"/>
<gene>
    <name evidence="1" type="ordered locus">Dvul_0088</name>
</gene>
<dbReference type="Proteomes" id="UP000009173">
    <property type="component" value="Chromosome"/>
</dbReference>
<proteinExistence type="predicted"/>
<evidence type="ECO:0000313" key="2">
    <source>
        <dbReference type="Proteomes" id="UP000009173"/>
    </source>
</evidence>
<sequence length="82" mass="9052">MPTESPLKALEAELPTLILRERWDDLNATVGLPYRASYMANLASRGEGPTPHKTGRKVYYHRAEVLAWLAERGTSSNGGGVR</sequence>
<dbReference type="AlphaFoldDB" id="A0A0H3A510"/>
<evidence type="ECO:0008006" key="3">
    <source>
        <dbReference type="Google" id="ProtNLM"/>
    </source>
</evidence>
<accession>A0A0H3A510</accession>
<evidence type="ECO:0000313" key="1">
    <source>
        <dbReference type="EMBL" id="ABM27112.1"/>
    </source>
</evidence>
<reference evidence="2" key="1">
    <citation type="journal article" date="2009" name="Environ. Microbiol.">
        <title>Contribution of mobile genetic elements to Desulfovibrio vulgaris genome plasticity.</title>
        <authorList>
            <person name="Walker C.B."/>
            <person name="Stolyar S."/>
            <person name="Chivian D."/>
            <person name="Pinel N."/>
            <person name="Gabster J.A."/>
            <person name="Dehal P.S."/>
            <person name="He Z."/>
            <person name="Yang Z.K."/>
            <person name="Yen H.C."/>
            <person name="Zhou J."/>
            <person name="Wall J.D."/>
            <person name="Hazen T.C."/>
            <person name="Arkin A.P."/>
            <person name="Stahl D.A."/>
        </authorList>
    </citation>
    <scope>NUCLEOTIDE SEQUENCE [LARGE SCALE GENOMIC DNA]</scope>
    <source>
        <strain evidence="2">DP4</strain>
    </source>
</reference>
<name>A0A0H3A510_NITV4</name>